<sequence length="232" mass="24992">TPLRRVVGRPLYPATTSLRSCACRTRGDAPAPRGLCGPEEAALFDSAPFDRPPVSPLSHFGRRLAGRPRRHPPRVPSAALQVPIATYCPPVPLPLFAGQVLASVTSSVVPCLPLFAGRVLAASESDSSAASSPSFSCIFPGEHCFLSFPASAIYFCCDFLLHSVALLLQSVSLGSLSFLRDYLVQCVCRTWFPCILDASVLHFSSFSVLLSMYTERHGCPLFFPPFVPSASF</sequence>
<proteinExistence type="predicted"/>
<dbReference type="EMBL" id="RWGY01000696">
    <property type="protein sequence ID" value="TVT99611.1"/>
    <property type="molecule type" value="Genomic_DNA"/>
</dbReference>
<comment type="caution">
    <text evidence="1">The sequence shown here is derived from an EMBL/GenBank/DDBJ whole genome shotgun (WGS) entry which is preliminary data.</text>
</comment>
<dbReference type="AlphaFoldDB" id="A0A5J9SKV5"/>
<gene>
    <name evidence="1" type="ORF">EJB05_55041</name>
</gene>
<feature type="non-terminal residue" evidence="1">
    <location>
        <position position="1"/>
    </location>
</feature>
<evidence type="ECO:0000313" key="2">
    <source>
        <dbReference type="Proteomes" id="UP000324897"/>
    </source>
</evidence>
<protein>
    <submittedName>
        <fullName evidence="1">Uncharacterized protein</fullName>
    </submittedName>
</protein>
<keyword evidence="2" id="KW-1185">Reference proteome</keyword>
<reference evidence="1 2" key="1">
    <citation type="journal article" date="2019" name="Sci. Rep.">
        <title>A high-quality genome of Eragrostis curvula grass provides insights into Poaceae evolution and supports new strategies to enhance forage quality.</title>
        <authorList>
            <person name="Carballo J."/>
            <person name="Santos B.A.C.M."/>
            <person name="Zappacosta D."/>
            <person name="Garbus I."/>
            <person name="Selva J.P."/>
            <person name="Gallo C.A."/>
            <person name="Diaz A."/>
            <person name="Albertini E."/>
            <person name="Caccamo M."/>
            <person name="Echenique V."/>
        </authorList>
    </citation>
    <scope>NUCLEOTIDE SEQUENCE [LARGE SCALE GENOMIC DNA]</scope>
    <source>
        <strain evidence="2">cv. Victoria</strain>
        <tissue evidence="1">Leaf</tissue>
    </source>
</reference>
<dbReference type="Gramene" id="TVT99611">
    <property type="protein sequence ID" value="TVT99611"/>
    <property type="gene ID" value="EJB05_55041"/>
</dbReference>
<accession>A0A5J9SKV5</accession>
<name>A0A5J9SKV5_9POAL</name>
<organism evidence="1 2">
    <name type="scientific">Eragrostis curvula</name>
    <name type="common">weeping love grass</name>
    <dbReference type="NCBI Taxonomy" id="38414"/>
    <lineage>
        <taxon>Eukaryota</taxon>
        <taxon>Viridiplantae</taxon>
        <taxon>Streptophyta</taxon>
        <taxon>Embryophyta</taxon>
        <taxon>Tracheophyta</taxon>
        <taxon>Spermatophyta</taxon>
        <taxon>Magnoliopsida</taxon>
        <taxon>Liliopsida</taxon>
        <taxon>Poales</taxon>
        <taxon>Poaceae</taxon>
        <taxon>PACMAD clade</taxon>
        <taxon>Chloridoideae</taxon>
        <taxon>Eragrostideae</taxon>
        <taxon>Eragrostidinae</taxon>
        <taxon>Eragrostis</taxon>
    </lineage>
</organism>
<dbReference type="Proteomes" id="UP000324897">
    <property type="component" value="Unassembled WGS sequence"/>
</dbReference>
<evidence type="ECO:0000313" key="1">
    <source>
        <dbReference type="EMBL" id="TVT99611.1"/>
    </source>
</evidence>